<sequence>MSVFLDLHIQDFVNSYNILNQRNNGWLGLVSKASVYKPTAIATYTSNGNSHLAHLSVAALPDAEWLLIQCWAPSTDTLEQRFDCLRMLSQQTHFSQEIQIIPNGPTLIQLRTRHPGLLNTCFVLHNRTAPAANPWLLAIAAVPSISQNL</sequence>
<evidence type="ECO:0000313" key="1">
    <source>
        <dbReference type="EMBL" id="QHT13682.1"/>
    </source>
</evidence>
<reference evidence="1" key="1">
    <citation type="journal article" date="2020" name="Nature">
        <title>Giant virus diversity and host interactions through global metagenomics.</title>
        <authorList>
            <person name="Schulz F."/>
            <person name="Roux S."/>
            <person name="Paez-Espino D."/>
            <person name="Jungbluth S."/>
            <person name="Walsh D.A."/>
            <person name="Denef V.J."/>
            <person name="McMahon K.D."/>
            <person name="Konstantinidis K.T."/>
            <person name="Eloe-Fadrosh E.A."/>
            <person name="Kyrpides N.C."/>
            <person name="Woyke T."/>
        </authorList>
    </citation>
    <scope>NUCLEOTIDE SEQUENCE</scope>
    <source>
        <strain evidence="1">GVMAG-M-3300023174-132</strain>
    </source>
</reference>
<accession>A0A6C0DB98</accession>
<protein>
    <submittedName>
        <fullName evidence="1">Uncharacterized protein</fullName>
    </submittedName>
</protein>
<organism evidence="1">
    <name type="scientific">viral metagenome</name>
    <dbReference type="NCBI Taxonomy" id="1070528"/>
    <lineage>
        <taxon>unclassified sequences</taxon>
        <taxon>metagenomes</taxon>
        <taxon>organismal metagenomes</taxon>
    </lineage>
</organism>
<proteinExistence type="predicted"/>
<name>A0A6C0DB98_9ZZZZ</name>
<dbReference type="AlphaFoldDB" id="A0A6C0DB98"/>
<dbReference type="EMBL" id="MN739575">
    <property type="protein sequence ID" value="QHT13682.1"/>
    <property type="molecule type" value="Genomic_DNA"/>
</dbReference>